<dbReference type="PANTHER" id="PTHR32347:SF23">
    <property type="entry name" value="BLL5650 PROTEIN"/>
    <property type="match status" value="1"/>
</dbReference>
<gene>
    <name evidence="5" type="ORF">CEX98_03205</name>
</gene>
<keyword evidence="4" id="KW-0812">Transmembrane</keyword>
<dbReference type="OrthoDB" id="6397038at2"/>
<dbReference type="EMBL" id="NKHF01000013">
    <property type="protein sequence ID" value="PCK33184.1"/>
    <property type="molecule type" value="Genomic_DNA"/>
</dbReference>
<dbReference type="GO" id="GO:0030313">
    <property type="term" value="C:cell envelope"/>
    <property type="evidence" value="ECO:0007669"/>
    <property type="project" value="UniProtKB-SubCell"/>
</dbReference>
<feature type="coiled-coil region" evidence="3">
    <location>
        <begin position="181"/>
        <end position="233"/>
    </location>
</feature>
<reference evidence="6" key="1">
    <citation type="journal article" date="2019" name="Genome Announc.">
        <title>Draft Genome Sequence of Pseudoalteromonas piscicida Strain 36Y ROTHPW, an Hypersaline Seawater Isolate from the South Coast of Sonora, Mexico.</title>
        <authorList>
            <person name="Sanchez-Diaz R."/>
            <person name="Molina-Garza Z.J."/>
            <person name="Cruz-Suarez L.E."/>
            <person name="Selvin J."/>
            <person name="Kiran G.S."/>
            <person name="Ibarra-Gamez J.C."/>
            <person name="Gomez-Gil B."/>
            <person name="Galaviz-Silva L."/>
        </authorList>
    </citation>
    <scope>NUCLEOTIDE SEQUENCE [LARGE SCALE GENOMIC DNA]</scope>
    <source>
        <strain evidence="6">36Y_RITHPW</strain>
    </source>
</reference>
<evidence type="ECO:0000256" key="3">
    <source>
        <dbReference type="SAM" id="Coils"/>
    </source>
</evidence>
<dbReference type="RefSeq" id="WP_099640688.1">
    <property type="nucleotide sequence ID" value="NZ_NKHF01000013.1"/>
</dbReference>
<evidence type="ECO:0000313" key="5">
    <source>
        <dbReference type="EMBL" id="PCK33184.1"/>
    </source>
</evidence>
<evidence type="ECO:0000256" key="2">
    <source>
        <dbReference type="ARBA" id="ARBA00023054"/>
    </source>
</evidence>
<name>A0A2A5JUM7_PSEO7</name>
<keyword evidence="4" id="KW-1133">Transmembrane helix</keyword>
<protein>
    <submittedName>
        <fullName evidence="5">RND transporter</fullName>
    </submittedName>
</protein>
<keyword evidence="2 3" id="KW-0175">Coiled coil</keyword>
<comment type="caution">
    <text evidence="5">The sequence shown here is derived from an EMBL/GenBank/DDBJ whole genome shotgun (WGS) entry which is preliminary data.</text>
</comment>
<feature type="transmembrane region" description="Helical" evidence="4">
    <location>
        <begin position="16"/>
        <end position="34"/>
    </location>
</feature>
<evidence type="ECO:0000256" key="4">
    <source>
        <dbReference type="SAM" id="Phobius"/>
    </source>
</evidence>
<keyword evidence="4" id="KW-0472">Membrane</keyword>
<dbReference type="AlphaFoldDB" id="A0A2A5JUM7"/>
<sequence length="418" mass="46015">MDIKTSLNKPTKPWSLWRGLPATLVLIVLIGLWLHSRDTQLDAGTLTLATIEQGPMQFSVAGYGKLRSKLSREVTTTFPAQVGEVLHLPGSRLEPNSVILRLTNSELTQRLHRERLALARQKASVEALALSQQSELLALKGQVTLLISELENAKLREQAERQLVKQGIVSSLDHKRSMLTLAQLSERVQLSKQRLTQTQALHKRRVEIEQELLKEYELSYQLARQAVEQLAVKAGISGMLQAVHVSQGQAVVAGQALAVVGSERALVADLMVPEREASQIVIGQRALINTFVDTVEASVSRIAPIVQDGRIAIELELSEALPSNARPALTIEGQIFTTSKPKALSLNQAGRIPPHTHRQLFVVDRENKALIKKTFKFGKLAGNAIEVIEGGLPGEQVVMSDMSAYQHLEKITITSLNR</sequence>
<evidence type="ECO:0000256" key="1">
    <source>
        <dbReference type="ARBA" id="ARBA00004196"/>
    </source>
</evidence>
<organism evidence="5 6">
    <name type="scientific">Pseudoalteromonas piscicida</name>
    <dbReference type="NCBI Taxonomy" id="43662"/>
    <lineage>
        <taxon>Bacteria</taxon>
        <taxon>Pseudomonadati</taxon>
        <taxon>Pseudomonadota</taxon>
        <taxon>Gammaproteobacteria</taxon>
        <taxon>Alteromonadales</taxon>
        <taxon>Pseudoalteromonadaceae</taxon>
        <taxon>Pseudoalteromonas</taxon>
    </lineage>
</organism>
<evidence type="ECO:0000313" key="6">
    <source>
        <dbReference type="Proteomes" id="UP000228621"/>
    </source>
</evidence>
<proteinExistence type="predicted"/>
<keyword evidence="6" id="KW-1185">Reference proteome</keyword>
<accession>A0A2A5JUM7</accession>
<dbReference type="PANTHER" id="PTHR32347">
    <property type="entry name" value="EFFLUX SYSTEM COMPONENT YKNX-RELATED"/>
    <property type="match status" value="1"/>
</dbReference>
<dbReference type="InterPro" id="IPR050465">
    <property type="entry name" value="UPF0194_transport"/>
</dbReference>
<comment type="subcellular location">
    <subcellularLocation>
        <location evidence="1">Cell envelope</location>
    </subcellularLocation>
</comment>
<dbReference type="Proteomes" id="UP000228621">
    <property type="component" value="Unassembled WGS sequence"/>
</dbReference>